<reference evidence="1 2" key="1">
    <citation type="submission" date="2021-06" db="EMBL/GenBank/DDBJ databases">
        <authorList>
            <person name="Palmer J.M."/>
        </authorList>
    </citation>
    <scope>NUCLEOTIDE SEQUENCE [LARGE SCALE GENOMIC DNA]</scope>
    <source>
        <strain evidence="2">if_2019</strain>
        <tissue evidence="1">Muscle</tissue>
    </source>
</reference>
<accession>A0ABV0U2W8</accession>
<protein>
    <submittedName>
        <fullName evidence="1">Uncharacterized protein</fullName>
    </submittedName>
</protein>
<keyword evidence="2" id="KW-1185">Reference proteome</keyword>
<gene>
    <name evidence="1" type="ORF">ILYODFUR_037682</name>
</gene>
<proteinExistence type="predicted"/>
<organism evidence="1 2">
    <name type="scientific">Ilyodon furcidens</name>
    <name type="common">goldbreast splitfin</name>
    <dbReference type="NCBI Taxonomy" id="33524"/>
    <lineage>
        <taxon>Eukaryota</taxon>
        <taxon>Metazoa</taxon>
        <taxon>Chordata</taxon>
        <taxon>Craniata</taxon>
        <taxon>Vertebrata</taxon>
        <taxon>Euteleostomi</taxon>
        <taxon>Actinopterygii</taxon>
        <taxon>Neopterygii</taxon>
        <taxon>Teleostei</taxon>
        <taxon>Neoteleostei</taxon>
        <taxon>Acanthomorphata</taxon>
        <taxon>Ovalentaria</taxon>
        <taxon>Atherinomorphae</taxon>
        <taxon>Cyprinodontiformes</taxon>
        <taxon>Goodeidae</taxon>
        <taxon>Ilyodon</taxon>
    </lineage>
</organism>
<sequence length="110" mass="12671">MSLDLVWSPRPREIDHHLELLPFPYNCSNSCCLLTRLLGYLPVAHPSLVQVYYFIPDFLTQLSGLGHCGEVGVCLMSVWTGVFYTDNEFKQVQLIQWRTRGPLKEELTDL</sequence>
<evidence type="ECO:0000313" key="1">
    <source>
        <dbReference type="EMBL" id="MEQ2238865.1"/>
    </source>
</evidence>
<dbReference type="Proteomes" id="UP001482620">
    <property type="component" value="Unassembled WGS sequence"/>
</dbReference>
<dbReference type="EMBL" id="JAHRIQ010054876">
    <property type="protein sequence ID" value="MEQ2238865.1"/>
    <property type="molecule type" value="Genomic_DNA"/>
</dbReference>
<evidence type="ECO:0000313" key="2">
    <source>
        <dbReference type="Proteomes" id="UP001482620"/>
    </source>
</evidence>
<comment type="caution">
    <text evidence="1">The sequence shown here is derived from an EMBL/GenBank/DDBJ whole genome shotgun (WGS) entry which is preliminary data.</text>
</comment>
<name>A0ABV0U2W8_9TELE</name>